<keyword evidence="2" id="KW-1185">Reference proteome</keyword>
<accession>A0A6A4GHT1</accession>
<organism evidence="1 2">
    <name type="scientific">Gymnopus androsaceus JB14</name>
    <dbReference type="NCBI Taxonomy" id="1447944"/>
    <lineage>
        <taxon>Eukaryota</taxon>
        <taxon>Fungi</taxon>
        <taxon>Dikarya</taxon>
        <taxon>Basidiomycota</taxon>
        <taxon>Agaricomycotina</taxon>
        <taxon>Agaricomycetes</taxon>
        <taxon>Agaricomycetidae</taxon>
        <taxon>Agaricales</taxon>
        <taxon>Marasmiineae</taxon>
        <taxon>Omphalotaceae</taxon>
        <taxon>Gymnopus</taxon>
    </lineage>
</organism>
<protein>
    <submittedName>
        <fullName evidence="1">Uncharacterized protein</fullName>
    </submittedName>
</protein>
<dbReference type="EMBL" id="ML770061">
    <property type="protein sequence ID" value="KAE9384914.1"/>
    <property type="molecule type" value="Genomic_DNA"/>
</dbReference>
<reference evidence="1" key="1">
    <citation type="journal article" date="2019" name="Environ. Microbiol.">
        <title>Fungal ecological strategies reflected in gene transcription - a case study of two litter decomposers.</title>
        <authorList>
            <person name="Barbi F."/>
            <person name="Kohler A."/>
            <person name="Barry K."/>
            <person name="Baskaran P."/>
            <person name="Daum C."/>
            <person name="Fauchery L."/>
            <person name="Ihrmark K."/>
            <person name="Kuo A."/>
            <person name="LaButti K."/>
            <person name="Lipzen A."/>
            <person name="Morin E."/>
            <person name="Grigoriev I.V."/>
            <person name="Henrissat B."/>
            <person name="Lindahl B."/>
            <person name="Martin F."/>
        </authorList>
    </citation>
    <scope>NUCLEOTIDE SEQUENCE</scope>
    <source>
        <strain evidence="1">JB14</strain>
    </source>
</reference>
<dbReference type="AlphaFoldDB" id="A0A6A4GHT1"/>
<evidence type="ECO:0000313" key="1">
    <source>
        <dbReference type="EMBL" id="KAE9384914.1"/>
    </source>
</evidence>
<name>A0A6A4GHT1_9AGAR</name>
<dbReference type="Proteomes" id="UP000799118">
    <property type="component" value="Unassembled WGS sequence"/>
</dbReference>
<evidence type="ECO:0000313" key="2">
    <source>
        <dbReference type="Proteomes" id="UP000799118"/>
    </source>
</evidence>
<gene>
    <name evidence="1" type="ORF">BT96DRAFT_1093828</name>
</gene>
<proteinExistence type="predicted"/>
<sequence>MALAGGPNQAQKEAMTEVQKTIETVERQFNLDIPTIPYAIFLYYSFFEWFGRLLALPGIEEYGDCFCKEITDTPETPVDKFRPSDGRFYRELRDADGKLFIADRCGQGRWILSLHADFFNIEGNTIGGQHSSTGVMSVTVLNFPPEMRDDNGFTFIPGVIPGFYKPDSKEAQHQHYLKPFVDELVAGYEQGVCYHGTHTPSTSSDEHTPHS</sequence>
<dbReference type="OrthoDB" id="3253623at2759"/>